<sequence>MLSWGTLFVFSSCQSNSQNDTSTPQARQENEEAFRTTMQKHLGAVANKDLATLKSTLSPDGKMVLILPQTEITNTVDEFMKYHQEWFQDTTWTFETKILTTEIADSLGMAITEIVYREPERYGKPYFNRMIVSYDLKKSGNSWYVIKDHASSVEKSTD</sequence>
<feature type="domain" description="SnoaL-like" evidence="1">
    <location>
        <begin position="36"/>
        <end position="152"/>
    </location>
</feature>
<gene>
    <name evidence="2" type="ORF">GCM10007390_12350</name>
</gene>
<dbReference type="AlphaFoldDB" id="A0A8J3D2N7"/>
<evidence type="ECO:0000313" key="3">
    <source>
        <dbReference type="Proteomes" id="UP000598271"/>
    </source>
</evidence>
<evidence type="ECO:0000313" key="2">
    <source>
        <dbReference type="EMBL" id="GHB60166.1"/>
    </source>
</evidence>
<dbReference type="InterPro" id="IPR032710">
    <property type="entry name" value="NTF2-like_dom_sf"/>
</dbReference>
<dbReference type="SUPFAM" id="SSF54427">
    <property type="entry name" value="NTF2-like"/>
    <property type="match status" value="1"/>
</dbReference>
<organism evidence="2 3">
    <name type="scientific">Persicitalea jodogahamensis</name>
    <dbReference type="NCBI Taxonomy" id="402147"/>
    <lineage>
        <taxon>Bacteria</taxon>
        <taxon>Pseudomonadati</taxon>
        <taxon>Bacteroidota</taxon>
        <taxon>Cytophagia</taxon>
        <taxon>Cytophagales</taxon>
        <taxon>Spirosomataceae</taxon>
        <taxon>Persicitalea</taxon>
    </lineage>
</organism>
<dbReference type="Gene3D" id="3.10.450.50">
    <property type="match status" value="1"/>
</dbReference>
<protein>
    <recommendedName>
        <fullName evidence="1">SnoaL-like domain-containing protein</fullName>
    </recommendedName>
</protein>
<reference evidence="2 3" key="1">
    <citation type="journal article" date="2014" name="Int. J. Syst. Evol. Microbiol.">
        <title>Complete genome sequence of Corynebacterium casei LMG S-19264T (=DSM 44701T), isolated from a smear-ripened cheese.</title>
        <authorList>
            <consortium name="US DOE Joint Genome Institute (JGI-PGF)"/>
            <person name="Walter F."/>
            <person name="Albersmeier A."/>
            <person name="Kalinowski J."/>
            <person name="Ruckert C."/>
        </authorList>
    </citation>
    <scope>NUCLEOTIDE SEQUENCE [LARGE SCALE GENOMIC DNA]</scope>
    <source>
        <strain evidence="2 3">KCTC 12866</strain>
    </source>
</reference>
<keyword evidence="3" id="KW-1185">Reference proteome</keyword>
<comment type="caution">
    <text evidence="2">The sequence shown here is derived from an EMBL/GenBank/DDBJ whole genome shotgun (WGS) entry which is preliminary data.</text>
</comment>
<dbReference type="Pfam" id="PF13474">
    <property type="entry name" value="SnoaL_3"/>
    <property type="match status" value="1"/>
</dbReference>
<dbReference type="InterPro" id="IPR037401">
    <property type="entry name" value="SnoaL-like"/>
</dbReference>
<accession>A0A8J3D2N7</accession>
<dbReference type="EMBL" id="BMXF01000001">
    <property type="protein sequence ID" value="GHB60166.1"/>
    <property type="molecule type" value="Genomic_DNA"/>
</dbReference>
<evidence type="ECO:0000259" key="1">
    <source>
        <dbReference type="Pfam" id="PF13474"/>
    </source>
</evidence>
<dbReference type="Proteomes" id="UP000598271">
    <property type="component" value="Unassembled WGS sequence"/>
</dbReference>
<name>A0A8J3D2N7_9BACT</name>
<proteinExistence type="predicted"/>